<dbReference type="CDD" id="cd06404">
    <property type="entry name" value="PB1_aPKC"/>
    <property type="match status" value="1"/>
</dbReference>
<proteinExistence type="predicted"/>
<dbReference type="SMART" id="SM00666">
    <property type="entry name" value="PB1"/>
    <property type="match status" value="1"/>
</dbReference>
<evidence type="ECO:0000259" key="1">
    <source>
        <dbReference type="PROSITE" id="PS51745"/>
    </source>
</evidence>
<feature type="domain" description="PB1" evidence="1">
    <location>
        <begin position="14"/>
        <end position="97"/>
    </location>
</feature>
<sequence length="128" mass="14359">MPAADKLLDEEDDHIRLKAVYGGDVMVTNLNSDITYEGLCAEMRDICKFDEIQPFTLKWVDEEGDPCTISSQIELNEAIRLYEINRDSEIVIHRKFIHDHGASVVRLESTGCSVTVAAGLGTCLVPFW</sequence>
<gene>
    <name evidence="2" type="ORF">LSH36_181g04078</name>
</gene>
<evidence type="ECO:0000313" key="2">
    <source>
        <dbReference type="EMBL" id="KAK2157936.1"/>
    </source>
</evidence>
<reference evidence="2" key="1">
    <citation type="journal article" date="2023" name="Mol. Biol. Evol.">
        <title>Third-Generation Sequencing Reveals the Adaptive Role of the Epigenome in Three Deep-Sea Polychaetes.</title>
        <authorList>
            <person name="Perez M."/>
            <person name="Aroh O."/>
            <person name="Sun Y."/>
            <person name="Lan Y."/>
            <person name="Juniper S.K."/>
            <person name="Young C.R."/>
            <person name="Angers B."/>
            <person name="Qian P.Y."/>
        </authorList>
    </citation>
    <scope>NUCLEOTIDE SEQUENCE</scope>
    <source>
        <strain evidence="2">P08H-3</strain>
    </source>
</reference>
<accession>A0AAD9JRL8</accession>
<dbReference type="FunFam" id="3.10.20.90:FF:000071">
    <property type="entry name" value="Protein kinase C"/>
    <property type="match status" value="1"/>
</dbReference>
<dbReference type="Gene3D" id="3.10.20.90">
    <property type="entry name" value="Phosphatidylinositol 3-kinase Catalytic Subunit, Chain A, domain 1"/>
    <property type="match status" value="1"/>
</dbReference>
<comment type="caution">
    <text evidence="2">The sequence shown here is derived from an EMBL/GenBank/DDBJ whole genome shotgun (WGS) entry which is preliminary data.</text>
</comment>
<keyword evidence="3" id="KW-1185">Reference proteome</keyword>
<organism evidence="2 3">
    <name type="scientific">Paralvinella palmiformis</name>
    <dbReference type="NCBI Taxonomy" id="53620"/>
    <lineage>
        <taxon>Eukaryota</taxon>
        <taxon>Metazoa</taxon>
        <taxon>Spiralia</taxon>
        <taxon>Lophotrochozoa</taxon>
        <taxon>Annelida</taxon>
        <taxon>Polychaeta</taxon>
        <taxon>Sedentaria</taxon>
        <taxon>Canalipalpata</taxon>
        <taxon>Terebellida</taxon>
        <taxon>Terebelliformia</taxon>
        <taxon>Alvinellidae</taxon>
        <taxon>Paralvinella</taxon>
    </lineage>
</organism>
<dbReference type="AlphaFoldDB" id="A0AAD9JRL8"/>
<dbReference type="Proteomes" id="UP001208570">
    <property type="component" value="Unassembled WGS sequence"/>
</dbReference>
<dbReference type="EMBL" id="JAODUP010000181">
    <property type="protein sequence ID" value="KAK2157936.1"/>
    <property type="molecule type" value="Genomic_DNA"/>
</dbReference>
<dbReference type="InterPro" id="IPR034877">
    <property type="entry name" value="PB1_aPKC"/>
</dbReference>
<dbReference type="SUPFAM" id="SSF54277">
    <property type="entry name" value="CAD &amp; PB1 domains"/>
    <property type="match status" value="1"/>
</dbReference>
<dbReference type="InterPro" id="IPR000270">
    <property type="entry name" value="PB1_dom"/>
</dbReference>
<dbReference type="Pfam" id="PF00564">
    <property type="entry name" value="PB1"/>
    <property type="match status" value="1"/>
</dbReference>
<evidence type="ECO:0000313" key="3">
    <source>
        <dbReference type="Proteomes" id="UP001208570"/>
    </source>
</evidence>
<name>A0AAD9JRL8_9ANNE</name>
<dbReference type="PROSITE" id="PS51745">
    <property type="entry name" value="PB1"/>
    <property type="match status" value="1"/>
</dbReference>
<dbReference type="InterPro" id="IPR053793">
    <property type="entry name" value="PB1-like"/>
</dbReference>
<protein>
    <recommendedName>
        <fullName evidence="1">PB1 domain-containing protein</fullName>
    </recommendedName>
</protein>